<evidence type="ECO:0000256" key="1">
    <source>
        <dbReference type="SAM" id="MobiDB-lite"/>
    </source>
</evidence>
<evidence type="ECO:0000313" key="3">
    <source>
        <dbReference type="Proteomes" id="UP000039021"/>
    </source>
</evidence>
<sequence>MLSPPLPPLPHKMPPSPPGCPTGPLAPSAPSPTSGRPSSVWVGAFTAFSRFCCALAISALAYEPPPALSSWTNRS</sequence>
<dbReference type="AlphaFoldDB" id="A0A916PDP9"/>
<evidence type="ECO:0000313" key="2">
    <source>
        <dbReference type="EMBL" id="CPB68970.1"/>
    </source>
</evidence>
<comment type="caution">
    <text evidence="2">The sequence shown here is derived from an EMBL/GenBank/DDBJ whole genome shotgun (WGS) entry which is preliminary data.</text>
</comment>
<dbReference type="EMBL" id="CSBK01004228">
    <property type="protein sequence ID" value="CPB68970.1"/>
    <property type="molecule type" value="Genomic_DNA"/>
</dbReference>
<name>A0A916PDP9_MYCTX</name>
<feature type="compositionally biased region" description="Pro residues" evidence="1">
    <location>
        <begin position="1"/>
        <end position="21"/>
    </location>
</feature>
<gene>
    <name evidence="2" type="ORF">ERS007739_05374</name>
</gene>
<organism evidence="2 3">
    <name type="scientific">Mycobacterium tuberculosis</name>
    <dbReference type="NCBI Taxonomy" id="1773"/>
    <lineage>
        <taxon>Bacteria</taxon>
        <taxon>Bacillati</taxon>
        <taxon>Actinomycetota</taxon>
        <taxon>Actinomycetes</taxon>
        <taxon>Mycobacteriales</taxon>
        <taxon>Mycobacteriaceae</taxon>
        <taxon>Mycobacterium</taxon>
        <taxon>Mycobacterium tuberculosis complex</taxon>
    </lineage>
</organism>
<feature type="region of interest" description="Disordered" evidence="1">
    <location>
        <begin position="1"/>
        <end position="37"/>
    </location>
</feature>
<accession>A0A916PDP9</accession>
<dbReference type="Proteomes" id="UP000039021">
    <property type="component" value="Unassembled WGS sequence"/>
</dbReference>
<reference evidence="3" key="1">
    <citation type="submission" date="2015-03" db="EMBL/GenBank/DDBJ databases">
        <authorList>
            <consortium name="Pathogen Informatics"/>
        </authorList>
    </citation>
    <scope>NUCLEOTIDE SEQUENCE [LARGE SCALE GENOMIC DNA]</scope>
    <source>
        <strain evidence="3">N09902308</strain>
    </source>
</reference>
<protein>
    <submittedName>
        <fullName evidence="2">Uncharacterized protein</fullName>
    </submittedName>
</protein>
<proteinExistence type="predicted"/>